<reference evidence="1" key="1">
    <citation type="journal article" date="2020" name="Stud. Mycol.">
        <title>101 Dothideomycetes genomes: a test case for predicting lifestyles and emergence of pathogens.</title>
        <authorList>
            <person name="Haridas S."/>
            <person name="Albert R."/>
            <person name="Binder M."/>
            <person name="Bloem J."/>
            <person name="Labutti K."/>
            <person name="Salamov A."/>
            <person name="Andreopoulos B."/>
            <person name="Baker S."/>
            <person name="Barry K."/>
            <person name="Bills G."/>
            <person name="Bluhm B."/>
            <person name="Cannon C."/>
            <person name="Castanera R."/>
            <person name="Culley D."/>
            <person name="Daum C."/>
            <person name="Ezra D."/>
            <person name="Gonzalez J."/>
            <person name="Henrissat B."/>
            <person name="Kuo A."/>
            <person name="Liang C."/>
            <person name="Lipzen A."/>
            <person name="Lutzoni F."/>
            <person name="Magnuson J."/>
            <person name="Mondo S."/>
            <person name="Nolan M."/>
            <person name="Ohm R."/>
            <person name="Pangilinan J."/>
            <person name="Park H.-J."/>
            <person name="Ramirez L."/>
            <person name="Alfaro M."/>
            <person name="Sun H."/>
            <person name="Tritt A."/>
            <person name="Yoshinaga Y."/>
            <person name="Zwiers L.-H."/>
            <person name="Turgeon B."/>
            <person name="Goodwin S."/>
            <person name="Spatafora J."/>
            <person name="Crous P."/>
            <person name="Grigoriev I."/>
        </authorList>
    </citation>
    <scope>NUCLEOTIDE SEQUENCE</scope>
    <source>
        <strain evidence="1">CBS 175.79</strain>
    </source>
</reference>
<organism evidence="1 2">
    <name type="scientific">Aaosphaeria arxii CBS 175.79</name>
    <dbReference type="NCBI Taxonomy" id="1450172"/>
    <lineage>
        <taxon>Eukaryota</taxon>
        <taxon>Fungi</taxon>
        <taxon>Dikarya</taxon>
        <taxon>Ascomycota</taxon>
        <taxon>Pezizomycotina</taxon>
        <taxon>Dothideomycetes</taxon>
        <taxon>Pleosporomycetidae</taxon>
        <taxon>Pleosporales</taxon>
        <taxon>Pleosporales incertae sedis</taxon>
        <taxon>Aaosphaeria</taxon>
    </lineage>
</organism>
<dbReference type="GeneID" id="54278749"/>
<gene>
    <name evidence="1" type="ORF">BU24DRAFT_158776</name>
</gene>
<dbReference type="PANTHER" id="PTHR37466">
    <property type="entry name" value="SLR1628 PROTEIN"/>
    <property type="match status" value="1"/>
</dbReference>
<dbReference type="InterPro" id="IPR018714">
    <property type="entry name" value="DUF2237"/>
</dbReference>
<dbReference type="OrthoDB" id="1517790at2759"/>
<evidence type="ECO:0000313" key="1">
    <source>
        <dbReference type="EMBL" id="KAF2017778.1"/>
    </source>
</evidence>
<dbReference type="AlphaFoldDB" id="A0A6A5XWR3"/>
<dbReference type="RefSeq" id="XP_033386117.1">
    <property type="nucleotide sequence ID" value="XM_033521352.1"/>
</dbReference>
<dbReference type="Proteomes" id="UP000799778">
    <property type="component" value="Unassembled WGS sequence"/>
</dbReference>
<keyword evidence="2" id="KW-1185">Reference proteome</keyword>
<evidence type="ECO:0000313" key="2">
    <source>
        <dbReference type="Proteomes" id="UP000799778"/>
    </source>
</evidence>
<protein>
    <submittedName>
        <fullName evidence="1">Uncharacterized protein</fullName>
    </submittedName>
</protein>
<accession>A0A6A5XWR3</accession>
<dbReference type="Gene3D" id="3.30.56.110">
    <property type="entry name" value="Protein of unknown function DUF2237"/>
    <property type="match status" value="1"/>
</dbReference>
<dbReference type="PANTHER" id="PTHR37466:SF1">
    <property type="entry name" value="SLR1628 PROTEIN"/>
    <property type="match status" value="1"/>
</dbReference>
<sequence length="185" mass="19636">MHMHIQSCLFVRSFVHIKSSPSHNTQLPCISLPLNNPSNKPSPVVLNRPLQLHSTRPLTGYLRTGYCESPPATDAGNHSVAAELSDSFLDFSAARGNDLRAAGVTAGCRWCLCVARWKEAFDAAMRGEAGGVEGGVVPRVWLERTNVRALEGVRLEDLRRFAVDGDAVAGGEGGGGGGGKKGEGK</sequence>
<dbReference type="Pfam" id="PF09996">
    <property type="entry name" value="DUF2237"/>
    <property type="match status" value="1"/>
</dbReference>
<proteinExistence type="predicted"/>
<dbReference type="EMBL" id="ML978068">
    <property type="protein sequence ID" value="KAF2017778.1"/>
    <property type="molecule type" value="Genomic_DNA"/>
</dbReference>
<name>A0A6A5XWR3_9PLEO</name>